<reference evidence="2 3" key="2">
    <citation type="journal article" date="2016" name="Genome Announc.">
        <title>Draft Genome Sequence of a Versatile Hydrocarbon-Degrading Bacterium, Rhodococcus pyridinivorans Strain KG-16, Collected from Oil Fields in India.</title>
        <authorList>
            <person name="Aggarwal R.K."/>
            <person name="Dawar C."/>
            <person name="Phanindranath R."/>
            <person name="Mutnuri L."/>
            <person name="Dayal A.M."/>
        </authorList>
    </citation>
    <scope>NUCLEOTIDE SEQUENCE [LARGE SCALE GENOMIC DNA]</scope>
    <source>
        <strain evidence="2 3">KG-16</strain>
    </source>
</reference>
<evidence type="ECO:0000256" key="1">
    <source>
        <dbReference type="SAM" id="MobiDB-lite"/>
    </source>
</evidence>
<accession>A0A0V9UDG7</accession>
<evidence type="ECO:0000313" key="2">
    <source>
        <dbReference type="EMBL" id="KSZ55971.1"/>
    </source>
</evidence>
<evidence type="ECO:0000313" key="3">
    <source>
        <dbReference type="Proteomes" id="UP000053060"/>
    </source>
</evidence>
<protein>
    <submittedName>
        <fullName evidence="2">Uncharacterized protein</fullName>
    </submittedName>
</protein>
<reference evidence="3" key="1">
    <citation type="submission" date="2015-01" db="EMBL/GenBank/DDBJ databases">
        <title>Draft genome sequence of Rhodococcus pyridinivorans strain KG-16, a hydrocarbon-degrading bacterium.</title>
        <authorList>
            <person name="Aggarwal R.K."/>
            <person name="Dawar C."/>
        </authorList>
    </citation>
    <scope>NUCLEOTIDE SEQUENCE [LARGE SCALE GENOMIC DNA]</scope>
    <source>
        <strain evidence="3">KG-16</strain>
    </source>
</reference>
<name>A0A0V9UDG7_9NOCA</name>
<organism evidence="2 3">
    <name type="scientific">Rhodococcus pyridinivorans KG-16</name>
    <dbReference type="NCBI Taxonomy" id="1441730"/>
    <lineage>
        <taxon>Bacteria</taxon>
        <taxon>Bacillati</taxon>
        <taxon>Actinomycetota</taxon>
        <taxon>Actinomycetes</taxon>
        <taxon>Mycobacteriales</taxon>
        <taxon>Nocardiaceae</taxon>
        <taxon>Rhodococcus</taxon>
    </lineage>
</organism>
<gene>
    <name evidence="2" type="ORF">Z045_25860</name>
</gene>
<comment type="caution">
    <text evidence="2">The sequence shown here is derived from an EMBL/GenBank/DDBJ whole genome shotgun (WGS) entry which is preliminary data.</text>
</comment>
<dbReference type="Proteomes" id="UP000053060">
    <property type="component" value="Unassembled WGS sequence"/>
</dbReference>
<proteinExistence type="predicted"/>
<dbReference type="EMBL" id="AZXY01000034">
    <property type="protein sequence ID" value="KSZ55971.1"/>
    <property type="molecule type" value="Genomic_DNA"/>
</dbReference>
<feature type="region of interest" description="Disordered" evidence="1">
    <location>
        <begin position="14"/>
        <end position="37"/>
    </location>
</feature>
<sequence length="65" mass="6859">MAPARPSGLIRRYVAGTHATLPPADTGAKQFARDPSPNGQEALLVALRAAVSGHPPPPEARHTRR</sequence>
<dbReference type="RefSeq" id="WP_060655266.1">
    <property type="nucleotide sequence ID" value="NZ_AZXY01000034.1"/>
</dbReference>
<dbReference type="PATRIC" id="fig|1441730.3.peg.5476"/>
<dbReference type="AlphaFoldDB" id="A0A0V9UDG7"/>